<gene>
    <name evidence="2" type="ORF">JANAI62_26980</name>
</gene>
<name>A0ABQ4NP71_9RHOB</name>
<dbReference type="Proteomes" id="UP000786693">
    <property type="component" value="Unassembled WGS sequence"/>
</dbReference>
<protein>
    <recommendedName>
        <fullName evidence="4">AtpZ/AtpI family protein</fullName>
    </recommendedName>
</protein>
<evidence type="ECO:0008006" key="4">
    <source>
        <dbReference type="Google" id="ProtNLM"/>
    </source>
</evidence>
<organism evidence="2 3">
    <name type="scientific">Jannaschia pagri</name>
    <dbReference type="NCBI Taxonomy" id="2829797"/>
    <lineage>
        <taxon>Bacteria</taxon>
        <taxon>Pseudomonadati</taxon>
        <taxon>Pseudomonadota</taxon>
        <taxon>Alphaproteobacteria</taxon>
        <taxon>Rhodobacterales</taxon>
        <taxon>Roseobacteraceae</taxon>
        <taxon>Jannaschia</taxon>
    </lineage>
</organism>
<proteinExistence type="predicted"/>
<evidence type="ECO:0000313" key="2">
    <source>
        <dbReference type="EMBL" id="GIT96075.1"/>
    </source>
</evidence>
<evidence type="ECO:0000256" key="1">
    <source>
        <dbReference type="SAM" id="Phobius"/>
    </source>
</evidence>
<keyword evidence="1" id="KW-0472">Membrane</keyword>
<reference evidence="2 3" key="1">
    <citation type="submission" date="2021-05" db="EMBL/GenBank/DDBJ databases">
        <title>Bacteria Genome sequencing.</title>
        <authorList>
            <person name="Takabe Y."/>
            <person name="Nakajima Y."/>
            <person name="Suzuki S."/>
            <person name="Shiozaki T."/>
        </authorList>
    </citation>
    <scope>NUCLEOTIDE SEQUENCE [LARGE SCALE GENOMIC DNA]</scope>
    <source>
        <strain evidence="2 3">AI_62</strain>
    </source>
</reference>
<comment type="caution">
    <text evidence="2">The sequence shown here is derived from an EMBL/GenBank/DDBJ whole genome shotgun (WGS) entry which is preliminary data.</text>
</comment>
<accession>A0ABQ4NP71</accession>
<keyword evidence="1" id="KW-0812">Transmembrane</keyword>
<feature type="transmembrane region" description="Helical" evidence="1">
    <location>
        <begin position="27"/>
        <end position="46"/>
    </location>
</feature>
<sequence>MAKQPSTRVIPTPLEVLRVLPRIGLHLLLPAMVIGAVGGSLFDLLLRHEGYPLAMAGLLIGPVVFATVINALERLDQAHAARMTVLTEAYQRAETAKRQARAKRQGELVKFEEHRAKRR</sequence>
<evidence type="ECO:0000313" key="3">
    <source>
        <dbReference type="Proteomes" id="UP000786693"/>
    </source>
</evidence>
<dbReference type="EMBL" id="BPFH01000005">
    <property type="protein sequence ID" value="GIT96075.1"/>
    <property type="molecule type" value="Genomic_DNA"/>
</dbReference>
<keyword evidence="1" id="KW-1133">Transmembrane helix</keyword>
<keyword evidence="3" id="KW-1185">Reference proteome</keyword>
<feature type="transmembrane region" description="Helical" evidence="1">
    <location>
        <begin position="52"/>
        <end position="72"/>
    </location>
</feature>
<dbReference type="RefSeq" id="WP_220749582.1">
    <property type="nucleotide sequence ID" value="NZ_BPFH01000005.1"/>
</dbReference>